<evidence type="ECO:0000256" key="6">
    <source>
        <dbReference type="PIRSR" id="PIRSR000106-2"/>
    </source>
</evidence>
<dbReference type="PATRIC" id="fig|1122241.3.peg.641"/>
<dbReference type="PANTHER" id="PTHR43237">
    <property type="entry name" value="NADP-DEPENDENT MALIC ENZYME"/>
    <property type="match status" value="1"/>
</dbReference>
<dbReference type="Pfam" id="PF00390">
    <property type="entry name" value="malic"/>
    <property type="match status" value="1"/>
</dbReference>
<dbReference type="SUPFAM" id="SSF51735">
    <property type="entry name" value="NAD(P)-binding Rossmann-fold domains"/>
    <property type="match status" value="1"/>
</dbReference>
<dbReference type="InterPro" id="IPR046346">
    <property type="entry name" value="Aminoacid_DH-like_N_sf"/>
</dbReference>
<dbReference type="GO" id="GO:0004470">
    <property type="term" value="F:malic enzyme activity"/>
    <property type="evidence" value="ECO:0007669"/>
    <property type="project" value="InterPro"/>
</dbReference>
<feature type="active site" description="Proton acceptor" evidence="5">
    <location>
        <position position="91"/>
    </location>
</feature>
<comment type="similarity">
    <text evidence="2">Belongs to the malic enzymes family.</text>
</comment>
<protein>
    <submittedName>
        <fullName evidence="10">NAD-dependent malic enzyme</fullName>
        <ecNumber evidence="10">1.1.1.38</ecNumber>
    </submittedName>
</protein>
<evidence type="ECO:0000259" key="8">
    <source>
        <dbReference type="SMART" id="SM00919"/>
    </source>
</evidence>
<dbReference type="SUPFAM" id="SSF53223">
    <property type="entry name" value="Aminoacid dehydrogenase-like, N-terminal domain"/>
    <property type="match status" value="1"/>
</dbReference>
<evidence type="ECO:0000256" key="2">
    <source>
        <dbReference type="ARBA" id="ARBA00008785"/>
    </source>
</evidence>
<evidence type="ECO:0000256" key="1">
    <source>
        <dbReference type="ARBA" id="ARBA00001936"/>
    </source>
</evidence>
<dbReference type="FunFam" id="3.40.50.720:FF:000095">
    <property type="entry name" value="NADP-dependent malic enzyme"/>
    <property type="match status" value="1"/>
</dbReference>
<comment type="caution">
    <text evidence="10">The sequence shown here is derived from an EMBL/GenBank/DDBJ whole genome shotgun (WGS) entry which is preliminary data.</text>
</comment>
<evidence type="ECO:0000256" key="5">
    <source>
        <dbReference type="PIRSR" id="PIRSR000106-1"/>
    </source>
</evidence>
<dbReference type="Gene3D" id="3.40.50.10380">
    <property type="entry name" value="Malic enzyme, N-terminal domain"/>
    <property type="match status" value="1"/>
</dbReference>
<evidence type="ECO:0000256" key="4">
    <source>
        <dbReference type="ARBA" id="ARBA00023002"/>
    </source>
</evidence>
<dbReference type="GO" id="GO:0016616">
    <property type="term" value="F:oxidoreductase activity, acting on the CH-OH group of donors, NAD or NADP as acceptor"/>
    <property type="evidence" value="ECO:0007669"/>
    <property type="project" value="InterPro"/>
</dbReference>
<dbReference type="Proteomes" id="UP000075670">
    <property type="component" value="Unassembled WGS sequence"/>
</dbReference>
<organism evidence="10 11">
    <name type="scientific">Moorella mulderi DSM 14980</name>
    <dbReference type="NCBI Taxonomy" id="1122241"/>
    <lineage>
        <taxon>Bacteria</taxon>
        <taxon>Bacillati</taxon>
        <taxon>Bacillota</taxon>
        <taxon>Clostridia</taxon>
        <taxon>Neomoorellales</taxon>
        <taxon>Neomoorellaceae</taxon>
        <taxon>Neomoorella</taxon>
    </lineage>
</organism>
<sequence>MNIQERALGLHKEWQGKIEVCSRVPVRDRMDLSLAYTPGVAEPCKEIHKDPKLVDVYTRRWNMVAVVSDGSAVLGLGNIGARAAMPVMEGKSLLFKTFAGVDAFPICIDSQDVDEIVRTVQLLTPTFGGVNLEDIAAPRCFEIERRLKETTDIPIFHDDQHGTAVVVLSGIINACKITKRELNDLQVVINGAGAAGIATAKLLLSVGVKDVILCDSRGIVCSKRQDLNQEKREMLKISNKEDRCGTLADAMVGANCFIGLSVKDAVTQDMVRSMGKDPIIFAMANPVPEIYPDKAREAGAAVVGTGRSDFPNQVNNVLGFPGIFRGALDVKASDINEPMKIAAAHALADLVGDRLSPDFVMPEAFDLRVAPAVAAAVAKAAIESGVAREPKDPEWVKKHTEELIGVAK</sequence>
<dbReference type="SMART" id="SM00919">
    <property type="entry name" value="Malic_M"/>
    <property type="match status" value="1"/>
</dbReference>
<feature type="active site" description="Proton donor" evidence="5">
    <location>
        <position position="36"/>
    </location>
</feature>
<feature type="domain" description="Malic enzyme NAD-binding" evidence="8">
    <location>
        <begin position="160"/>
        <end position="382"/>
    </location>
</feature>
<feature type="binding site" evidence="7">
    <location>
        <position position="133"/>
    </location>
    <ligand>
        <name>a divalent metal cation</name>
        <dbReference type="ChEBI" id="CHEBI:60240"/>
    </ligand>
</feature>
<dbReference type="EC" id="1.1.1.38" evidence="10"/>
<dbReference type="Pfam" id="PF03949">
    <property type="entry name" value="Malic_M"/>
    <property type="match status" value="1"/>
</dbReference>
<evidence type="ECO:0000256" key="7">
    <source>
        <dbReference type="PIRSR" id="PIRSR000106-3"/>
    </source>
</evidence>
<feature type="binding site" evidence="7">
    <location>
        <position position="159"/>
    </location>
    <ligand>
        <name>a divalent metal cation</name>
        <dbReference type="ChEBI" id="CHEBI:60240"/>
    </ligand>
</feature>
<dbReference type="EMBL" id="LTBC01000001">
    <property type="protein sequence ID" value="KYH33888.1"/>
    <property type="molecule type" value="Genomic_DNA"/>
</dbReference>
<dbReference type="InterPro" id="IPR051674">
    <property type="entry name" value="Malate_Decarboxylase"/>
</dbReference>
<dbReference type="OrthoDB" id="9805787at2"/>
<dbReference type="PIRSF" id="PIRSF000106">
    <property type="entry name" value="ME"/>
    <property type="match status" value="1"/>
</dbReference>
<name>A0A151B1W2_9FIRM</name>
<dbReference type="InterPro" id="IPR012301">
    <property type="entry name" value="Malic_N_dom"/>
</dbReference>
<dbReference type="InterPro" id="IPR045213">
    <property type="entry name" value="Malic_NAD-bd_bact_type"/>
</dbReference>
<dbReference type="InterPro" id="IPR037062">
    <property type="entry name" value="Malic_N_dom_sf"/>
</dbReference>
<dbReference type="PROSITE" id="PS00331">
    <property type="entry name" value="MALIC_ENZYMES"/>
    <property type="match status" value="1"/>
</dbReference>
<evidence type="ECO:0000259" key="9">
    <source>
        <dbReference type="SMART" id="SM01274"/>
    </source>
</evidence>
<dbReference type="InterPro" id="IPR001891">
    <property type="entry name" value="Malic_OxRdtase"/>
</dbReference>
<feature type="binding site" evidence="6">
    <location>
        <position position="315"/>
    </location>
    <ligand>
        <name>(S)-malate</name>
        <dbReference type="ChEBI" id="CHEBI:15589"/>
    </ligand>
</feature>
<dbReference type="InterPro" id="IPR036291">
    <property type="entry name" value="NAD(P)-bd_dom_sf"/>
</dbReference>
<dbReference type="GO" id="GO:0046872">
    <property type="term" value="F:metal ion binding"/>
    <property type="evidence" value="ECO:0007669"/>
    <property type="project" value="UniProtKB-KW"/>
</dbReference>
<dbReference type="CDD" id="cd05311">
    <property type="entry name" value="NAD_bind_2_malic_enz"/>
    <property type="match status" value="1"/>
</dbReference>
<comment type="cofactor">
    <cofactor evidence="1">
        <name>Mn(2+)</name>
        <dbReference type="ChEBI" id="CHEBI:29035"/>
    </cofactor>
</comment>
<keyword evidence="11" id="KW-1185">Reference proteome</keyword>
<dbReference type="InterPro" id="IPR012302">
    <property type="entry name" value="Malic_NAD-bd"/>
</dbReference>
<dbReference type="SMART" id="SM01274">
    <property type="entry name" value="malic"/>
    <property type="match status" value="1"/>
</dbReference>
<comment type="cofactor">
    <cofactor evidence="7">
        <name>Mg(2+)</name>
        <dbReference type="ChEBI" id="CHEBI:18420"/>
    </cofactor>
    <cofactor evidence="7">
        <name>Mn(2+)</name>
        <dbReference type="ChEBI" id="CHEBI:29035"/>
    </cofactor>
    <text evidence="7">Divalent metal cations. Prefers magnesium or manganese.</text>
</comment>
<reference evidence="10 11" key="1">
    <citation type="submission" date="2016-02" db="EMBL/GenBank/DDBJ databases">
        <title>Genome sequence of Moorella mulderi DSM 14980.</title>
        <authorList>
            <person name="Poehlein A."/>
            <person name="Daniel R."/>
        </authorList>
    </citation>
    <scope>NUCLEOTIDE SEQUENCE [LARGE SCALE GENOMIC DNA]</scope>
    <source>
        <strain evidence="10 11">DSM 14980</strain>
    </source>
</reference>
<evidence type="ECO:0000313" key="11">
    <source>
        <dbReference type="Proteomes" id="UP000075670"/>
    </source>
</evidence>
<feature type="binding site" evidence="7">
    <location>
        <position position="134"/>
    </location>
    <ligand>
        <name>a divalent metal cation</name>
        <dbReference type="ChEBI" id="CHEBI:60240"/>
    </ligand>
</feature>
<dbReference type="GO" id="GO:0051287">
    <property type="term" value="F:NAD binding"/>
    <property type="evidence" value="ECO:0007669"/>
    <property type="project" value="InterPro"/>
</dbReference>
<feature type="domain" description="Malic enzyme N-terminal" evidence="9">
    <location>
        <begin position="15"/>
        <end position="148"/>
    </location>
</feature>
<keyword evidence="4 10" id="KW-0560">Oxidoreductase</keyword>
<evidence type="ECO:0000256" key="3">
    <source>
        <dbReference type="ARBA" id="ARBA00022723"/>
    </source>
</evidence>
<evidence type="ECO:0000313" key="10">
    <source>
        <dbReference type="EMBL" id="KYH33888.1"/>
    </source>
</evidence>
<accession>A0A151B1W2</accession>
<feature type="binding site" evidence="6">
    <location>
        <position position="285"/>
    </location>
    <ligand>
        <name>(S)-malate</name>
        <dbReference type="ChEBI" id="CHEBI:15589"/>
    </ligand>
</feature>
<dbReference type="InterPro" id="IPR015884">
    <property type="entry name" value="Malic_enzyme_CS"/>
</dbReference>
<dbReference type="AlphaFoldDB" id="A0A151B1W2"/>
<proteinExistence type="inferred from homology"/>
<dbReference type="FunFam" id="3.40.50.10380:FF:000003">
    <property type="entry name" value="NADP-dependent malic enzyme"/>
    <property type="match status" value="1"/>
</dbReference>
<dbReference type="PANTHER" id="PTHR43237:SF4">
    <property type="entry name" value="NADP-DEPENDENT MALIC ENZYME"/>
    <property type="match status" value="1"/>
</dbReference>
<gene>
    <name evidence="10" type="ORF">MOMUL_06060</name>
</gene>
<dbReference type="Gene3D" id="3.40.50.720">
    <property type="entry name" value="NAD(P)-binding Rossmann-like Domain"/>
    <property type="match status" value="1"/>
</dbReference>
<keyword evidence="3 7" id="KW-0479">Metal-binding</keyword>